<proteinExistence type="predicted"/>
<keyword evidence="1" id="KW-0175">Coiled coil</keyword>
<keyword evidence="2" id="KW-1185">Reference proteome</keyword>
<evidence type="ECO:0000313" key="2">
    <source>
        <dbReference type="Proteomes" id="UP000887561"/>
    </source>
</evidence>
<evidence type="ECO:0000313" key="3">
    <source>
        <dbReference type="WBParaSite" id="scaffold18261_cov191.g18855"/>
    </source>
</evidence>
<protein>
    <submittedName>
        <fullName evidence="3">Uncharacterized protein</fullName>
    </submittedName>
</protein>
<feature type="coiled-coil region" evidence="1">
    <location>
        <begin position="167"/>
        <end position="197"/>
    </location>
</feature>
<dbReference type="Proteomes" id="UP000887561">
    <property type="component" value="Unplaced"/>
</dbReference>
<sequence>MQKMTEIADLSKEMKNLKIYKGRNDARTFSSFINAYNKVATAYGWTEMEMARMFPIFLSKDAQFFYDNLSLADKSNWGNLIDKMARKFAIGESVSYFRRLASTRRQGVNESISEFSEAISQLVDKGYPDSGGFSEEIRRGLAIEFFRNGLRLELREQLRKMQKPKTMPEATLQAMEEEEALQELAREKIENAQLEKINQISLTVQENDDFDYEGENSDYEGEDLDYEDLDYESGDFDYECEDFDYEGGDFDYEGFERGMY</sequence>
<dbReference type="PANTHER" id="PTHR33223:SF6">
    <property type="entry name" value="CCHC-TYPE DOMAIN-CONTAINING PROTEIN"/>
    <property type="match status" value="1"/>
</dbReference>
<name>A0A915LW73_MELJA</name>
<dbReference type="PANTHER" id="PTHR33223">
    <property type="entry name" value="CCHC-TYPE DOMAIN-CONTAINING PROTEIN"/>
    <property type="match status" value="1"/>
</dbReference>
<dbReference type="AlphaFoldDB" id="A0A915LW73"/>
<accession>A0A915LW73</accession>
<organism evidence="2 3">
    <name type="scientific">Meloidogyne javanica</name>
    <name type="common">Root-knot nematode worm</name>
    <dbReference type="NCBI Taxonomy" id="6303"/>
    <lineage>
        <taxon>Eukaryota</taxon>
        <taxon>Metazoa</taxon>
        <taxon>Ecdysozoa</taxon>
        <taxon>Nematoda</taxon>
        <taxon>Chromadorea</taxon>
        <taxon>Rhabditida</taxon>
        <taxon>Tylenchina</taxon>
        <taxon>Tylenchomorpha</taxon>
        <taxon>Tylenchoidea</taxon>
        <taxon>Meloidogynidae</taxon>
        <taxon>Meloidogyninae</taxon>
        <taxon>Meloidogyne</taxon>
        <taxon>Meloidogyne incognita group</taxon>
    </lineage>
</organism>
<evidence type="ECO:0000256" key="1">
    <source>
        <dbReference type="SAM" id="Coils"/>
    </source>
</evidence>
<reference evidence="3" key="1">
    <citation type="submission" date="2022-11" db="UniProtKB">
        <authorList>
            <consortium name="WormBaseParasite"/>
        </authorList>
    </citation>
    <scope>IDENTIFICATION</scope>
</reference>
<dbReference type="WBParaSite" id="scaffold18261_cov191.g18855">
    <property type="protein sequence ID" value="scaffold18261_cov191.g18855"/>
    <property type="gene ID" value="scaffold18261_cov191.g18855"/>
</dbReference>